<reference evidence="3 4" key="1">
    <citation type="submission" date="2019-07" db="EMBL/GenBank/DDBJ databases">
        <title>Quadrisphaera sp. strain DD2A genome sequencing and assembly.</title>
        <authorList>
            <person name="Kim I."/>
        </authorList>
    </citation>
    <scope>NUCLEOTIDE SEQUENCE [LARGE SCALE GENOMIC DNA]</scope>
    <source>
        <strain evidence="3 4">DD2A</strain>
    </source>
</reference>
<evidence type="ECO:0000313" key="4">
    <source>
        <dbReference type="Proteomes" id="UP000321234"/>
    </source>
</evidence>
<feature type="region of interest" description="Disordered" evidence="1">
    <location>
        <begin position="106"/>
        <end position="148"/>
    </location>
</feature>
<keyword evidence="2" id="KW-0472">Membrane</keyword>
<dbReference type="OrthoDB" id="5244024at2"/>
<keyword evidence="2" id="KW-1133">Transmembrane helix</keyword>
<proteinExistence type="predicted"/>
<dbReference type="EMBL" id="VKAC01000007">
    <property type="protein sequence ID" value="TXR55736.1"/>
    <property type="molecule type" value="Genomic_DNA"/>
</dbReference>
<comment type="caution">
    <text evidence="3">The sequence shown here is derived from an EMBL/GenBank/DDBJ whole genome shotgun (WGS) entry which is preliminary data.</text>
</comment>
<sequence length="148" mass="16041">MPLSEHEQRLLEQMEQQLLSDDPRFASTMRGPRRQGGGKRSVVVGVGVAVAGLAALVATLFLIPLSQRGWVYGLGGLAFLIMLGGILYAVSGAGGRAESGPVGVVGADGRPAPRPQAGHQRSPKARRQGTFMQRLEQRWDRRRDDRWG</sequence>
<keyword evidence="4" id="KW-1185">Reference proteome</keyword>
<accession>A0A5C8ZFP0</accession>
<feature type="transmembrane region" description="Helical" evidence="2">
    <location>
        <begin position="42"/>
        <end position="63"/>
    </location>
</feature>
<dbReference type="Pfam" id="PF11239">
    <property type="entry name" value="DUF3040"/>
    <property type="match status" value="1"/>
</dbReference>
<dbReference type="AlphaFoldDB" id="A0A5C8ZFP0"/>
<dbReference type="Proteomes" id="UP000321234">
    <property type="component" value="Unassembled WGS sequence"/>
</dbReference>
<dbReference type="InterPro" id="IPR021401">
    <property type="entry name" value="DUF3040"/>
</dbReference>
<keyword evidence="2" id="KW-0812">Transmembrane</keyword>
<evidence type="ECO:0000256" key="1">
    <source>
        <dbReference type="SAM" id="MobiDB-lite"/>
    </source>
</evidence>
<evidence type="ECO:0000313" key="3">
    <source>
        <dbReference type="EMBL" id="TXR55736.1"/>
    </source>
</evidence>
<protein>
    <submittedName>
        <fullName evidence="3">DUF3040 domain-containing protein</fullName>
    </submittedName>
</protein>
<evidence type="ECO:0000256" key="2">
    <source>
        <dbReference type="SAM" id="Phobius"/>
    </source>
</evidence>
<feature type="compositionally biased region" description="Basic and acidic residues" evidence="1">
    <location>
        <begin position="135"/>
        <end position="148"/>
    </location>
</feature>
<dbReference type="RefSeq" id="WP_147926792.1">
    <property type="nucleotide sequence ID" value="NZ_VKAC01000007.1"/>
</dbReference>
<name>A0A5C8ZFP0_9ACTN</name>
<gene>
    <name evidence="3" type="ORF">FMM08_12965</name>
</gene>
<organism evidence="3 4">
    <name type="scientific">Quadrisphaera setariae</name>
    <dbReference type="NCBI Taxonomy" id="2593304"/>
    <lineage>
        <taxon>Bacteria</taxon>
        <taxon>Bacillati</taxon>
        <taxon>Actinomycetota</taxon>
        <taxon>Actinomycetes</taxon>
        <taxon>Kineosporiales</taxon>
        <taxon>Kineosporiaceae</taxon>
        <taxon>Quadrisphaera</taxon>
    </lineage>
</organism>
<feature type="transmembrane region" description="Helical" evidence="2">
    <location>
        <begin position="69"/>
        <end position="90"/>
    </location>
</feature>